<evidence type="ECO:0000313" key="4">
    <source>
        <dbReference type="Proteomes" id="UP000696280"/>
    </source>
</evidence>
<comment type="caution">
    <text evidence="3">The sequence shown here is derived from an EMBL/GenBank/DDBJ whole genome shotgun (WGS) entry which is preliminary data.</text>
</comment>
<reference evidence="3" key="1">
    <citation type="submission" date="2021-07" db="EMBL/GenBank/DDBJ databases">
        <authorList>
            <person name="Durling M."/>
        </authorList>
    </citation>
    <scope>NUCLEOTIDE SEQUENCE</scope>
</reference>
<accession>A0A9N9KU88</accession>
<protein>
    <recommendedName>
        <fullName evidence="2">DUF7918 domain-containing protein</fullName>
    </recommendedName>
</protein>
<dbReference type="PANTHER" id="PTHR36223:SF1">
    <property type="entry name" value="TRANSCRIPTION ELONGATION FACTOR EAF N-TERMINAL DOMAIN-CONTAINING PROTEIN"/>
    <property type="match status" value="1"/>
</dbReference>
<keyword evidence="4" id="KW-1185">Reference proteome</keyword>
<dbReference type="AlphaFoldDB" id="A0A9N9KU88"/>
<sequence length="319" mass="34920">MAILEEVPGLSVGMVVDGQPAVEYDDDDDEVGVGGDVSEYKASVTTSKYIESVSEKEYAVEVKFDAAFDFNCPSLSCWVTIDGTNKTGKVLRKENKLVLIQGLEKNSGGGRGTLNKFKFAKINIDENNVQNIQKDSKRVSKLGEIVVEFWRASTPINTPPDEVTKPPGGKLADITSVHEKAMKGQAKSHSTLFAPPVATTVRYSRVLELDGIDHPLAIFRFKYRSSEALKQLLVLPRTPSPEPQATPAPVDVSGVNLQALDAEQKEQLQKFLKDLTGANASARIKREREEGRNGEGSQKKRKSGEKITIDLTADSDEEN</sequence>
<dbReference type="Proteomes" id="UP000696280">
    <property type="component" value="Unassembled WGS sequence"/>
</dbReference>
<evidence type="ECO:0000259" key="2">
    <source>
        <dbReference type="Pfam" id="PF25534"/>
    </source>
</evidence>
<dbReference type="InterPro" id="IPR057678">
    <property type="entry name" value="DUF7918"/>
</dbReference>
<feature type="compositionally biased region" description="Basic and acidic residues" evidence="1">
    <location>
        <begin position="284"/>
        <end position="293"/>
    </location>
</feature>
<dbReference type="Pfam" id="PF25534">
    <property type="entry name" value="DUF7918"/>
    <property type="match status" value="1"/>
</dbReference>
<name>A0A9N9KU88_9HELO</name>
<organism evidence="3 4">
    <name type="scientific">Hymenoscyphus fraxineus</name>
    <dbReference type="NCBI Taxonomy" id="746836"/>
    <lineage>
        <taxon>Eukaryota</taxon>
        <taxon>Fungi</taxon>
        <taxon>Dikarya</taxon>
        <taxon>Ascomycota</taxon>
        <taxon>Pezizomycotina</taxon>
        <taxon>Leotiomycetes</taxon>
        <taxon>Helotiales</taxon>
        <taxon>Helotiaceae</taxon>
        <taxon>Hymenoscyphus</taxon>
    </lineage>
</organism>
<evidence type="ECO:0000256" key="1">
    <source>
        <dbReference type="SAM" id="MobiDB-lite"/>
    </source>
</evidence>
<proteinExistence type="predicted"/>
<feature type="region of interest" description="Disordered" evidence="1">
    <location>
        <begin position="279"/>
        <end position="319"/>
    </location>
</feature>
<evidence type="ECO:0000313" key="3">
    <source>
        <dbReference type="EMBL" id="CAG8953176.1"/>
    </source>
</evidence>
<gene>
    <name evidence="3" type="ORF">HYFRA_00003375</name>
</gene>
<dbReference type="EMBL" id="CAJVRL010000049">
    <property type="protein sequence ID" value="CAG8953176.1"/>
    <property type="molecule type" value="Genomic_DNA"/>
</dbReference>
<dbReference type="OrthoDB" id="3364132at2759"/>
<dbReference type="PANTHER" id="PTHR36223">
    <property type="entry name" value="BETA-LACTAMASE-TYPE TRANSPEPTIDASE FOLD DOMAIN CONTAINING PROTEIN"/>
    <property type="match status" value="1"/>
</dbReference>
<feature type="domain" description="DUF7918" evidence="2">
    <location>
        <begin position="9"/>
        <end position="238"/>
    </location>
</feature>